<dbReference type="GO" id="GO:0003700">
    <property type="term" value="F:DNA-binding transcription factor activity"/>
    <property type="evidence" value="ECO:0007669"/>
    <property type="project" value="InterPro"/>
</dbReference>
<dbReference type="InterPro" id="IPR058163">
    <property type="entry name" value="LysR-type_TF_proteobact-type"/>
</dbReference>
<dbReference type="GO" id="GO:0003677">
    <property type="term" value="F:DNA binding"/>
    <property type="evidence" value="ECO:0007669"/>
    <property type="project" value="UniProtKB-KW"/>
</dbReference>
<dbReference type="EMBL" id="JAAAXX010000001">
    <property type="protein sequence ID" value="KAF2394015.1"/>
    <property type="molecule type" value="Genomic_DNA"/>
</dbReference>
<evidence type="ECO:0000313" key="6">
    <source>
        <dbReference type="EMBL" id="KAF2394015.1"/>
    </source>
</evidence>
<keyword evidence="3" id="KW-0238">DNA-binding</keyword>
<organism evidence="6 7">
    <name type="scientific">Pseudomonas frederiksbergensis</name>
    <dbReference type="NCBI Taxonomy" id="104087"/>
    <lineage>
        <taxon>Bacteria</taxon>
        <taxon>Pseudomonadati</taxon>
        <taxon>Pseudomonadota</taxon>
        <taxon>Gammaproteobacteria</taxon>
        <taxon>Pseudomonadales</taxon>
        <taxon>Pseudomonadaceae</taxon>
        <taxon>Pseudomonas</taxon>
    </lineage>
</organism>
<accession>A0A6L5C1C4</accession>
<evidence type="ECO:0000256" key="2">
    <source>
        <dbReference type="ARBA" id="ARBA00023015"/>
    </source>
</evidence>
<evidence type="ECO:0000256" key="3">
    <source>
        <dbReference type="ARBA" id="ARBA00023125"/>
    </source>
</evidence>
<evidence type="ECO:0000313" key="7">
    <source>
        <dbReference type="Proteomes" id="UP000475265"/>
    </source>
</evidence>
<dbReference type="InterPro" id="IPR000847">
    <property type="entry name" value="LysR_HTH_N"/>
</dbReference>
<dbReference type="InterPro" id="IPR036388">
    <property type="entry name" value="WH-like_DNA-bd_sf"/>
</dbReference>
<dbReference type="CDD" id="cd08474">
    <property type="entry name" value="PBP2_CrgA_like_5"/>
    <property type="match status" value="1"/>
</dbReference>
<dbReference type="RefSeq" id="WP_163909335.1">
    <property type="nucleotide sequence ID" value="NZ_JAAAXX010000001.1"/>
</dbReference>
<comment type="caution">
    <text evidence="6">The sequence shown here is derived from an EMBL/GenBank/DDBJ whole genome shotgun (WGS) entry which is preliminary data.</text>
</comment>
<evidence type="ECO:0000259" key="5">
    <source>
        <dbReference type="PROSITE" id="PS50931"/>
    </source>
</evidence>
<comment type="similarity">
    <text evidence="1">Belongs to the LysR transcriptional regulatory family.</text>
</comment>
<evidence type="ECO:0000256" key="1">
    <source>
        <dbReference type="ARBA" id="ARBA00009437"/>
    </source>
</evidence>
<proteinExistence type="inferred from homology"/>
<feature type="domain" description="HTH lysR-type" evidence="5">
    <location>
        <begin position="4"/>
        <end position="61"/>
    </location>
</feature>
<keyword evidence="4" id="KW-0804">Transcription</keyword>
<dbReference type="AlphaFoldDB" id="A0A6L5C1C4"/>
<dbReference type="Pfam" id="PF03466">
    <property type="entry name" value="LysR_substrate"/>
    <property type="match status" value="1"/>
</dbReference>
<dbReference type="PANTHER" id="PTHR30537:SF5">
    <property type="entry name" value="HTH-TYPE TRANSCRIPTIONAL ACTIVATOR TTDR-RELATED"/>
    <property type="match status" value="1"/>
</dbReference>
<dbReference type="PROSITE" id="PS50931">
    <property type="entry name" value="HTH_LYSR"/>
    <property type="match status" value="1"/>
</dbReference>
<dbReference type="Gene3D" id="3.40.190.290">
    <property type="match status" value="1"/>
</dbReference>
<dbReference type="Pfam" id="PF00126">
    <property type="entry name" value="HTH_1"/>
    <property type="match status" value="1"/>
</dbReference>
<keyword evidence="2" id="KW-0805">Transcription regulation</keyword>
<dbReference type="Gene3D" id="1.10.10.10">
    <property type="entry name" value="Winged helix-like DNA-binding domain superfamily/Winged helix DNA-binding domain"/>
    <property type="match status" value="1"/>
</dbReference>
<name>A0A6L5C1C4_9PSED</name>
<dbReference type="Proteomes" id="UP000475265">
    <property type="component" value="Unassembled WGS sequence"/>
</dbReference>
<dbReference type="SUPFAM" id="SSF46785">
    <property type="entry name" value="Winged helix' DNA-binding domain"/>
    <property type="match status" value="1"/>
</dbReference>
<sequence>MKDPDFQQLRLFMQVAHAKSFTNAADATGLSVSTVSHAVRELEKQLGLRLLNRTTRSVNITEAGEQLISKIAPLMEDLGLALRSVSAAGDEVAGTLRLSVPTSASRLILQPLLQKFLLAHPGINLEVAVDNSLIDIVTKGYDAGIRYDDVLEEDMVVVPILTDMRFVVVASPEYLAGRTIPQQPQDLLQHECVNYRSATTGSLPRWDFEKNGKHTRIAVKGRLATNDSELLLRAALDGFGFAYLFHAPIVMDYLASGELVSVLDDWVPAGTLYLYYFERNNTPKKLRAFIDFLKGEAANY</sequence>
<evidence type="ECO:0000256" key="4">
    <source>
        <dbReference type="ARBA" id="ARBA00023163"/>
    </source>
</evidence>
<dbReference type="SUPFAM" id="SSF53850">
    <property type="entry name" value="Periplasmic binding protein-like II"/>
    <property type="match status" value="1"/>
</dbReference>
<gene>
    <name evidence="6" type="ORF">FX983_01993</name>
</gene>
<dbReference type="FunFam" id="1.10.10.10:FF:000001">
    <property type="entry name" value="LysR family transcriptional regulator"/>
    <property type="match status" value="1"/>
</dbReference>
<protein>
    <submittedName>
        <fullName evidence="6">HTH-type transcriptional regulator PgrR</fullName>
    </submittedName>
</protein>
<dbReference type="InterPro" id="IPR005119">
    <property type="entry name" value="LysR_subst-bd"/>
</dbReference>
<dbReference type="PANTHER" id="PTHR30537">
    <property type="entry name" value="HTH-TYPE TRANSCRIPTIONAL REGULATOR"/>
    <property type="match status" value="1"/>
</dbReference>
<dbReference type="InterPro" id="IPR036390">
    <property type="entry name" value="WH_DNA-bd_sf"/>
</dbReference>
<reference evidence="6 7" key="1">
    <citation type="submission" date="2019-12" db="EMBL/GenBank/DDBJ databases">
        <title>Endophytic bacteria associated with Panax ginseng seedlings.</title>
        <authorList>
            <person name="Park J.M."/>
            <person name="Shin R."/>
            <person name="Jo S.H."/>
        </authorList>
    </citation>
    <scope>NUCLEOTIDE SEQUENCE [LARGE SCALE GENOMIC DNA]</scope>
    <source>
        <strain evidence="6 7">PgKB32</strain>
    </source>
</reference>